<feature type="compositionally biased region" description="Low complexity" evidence="1">
    <location>
        <begin position="220"/>
        <end position="233"/>
    </location>
</feature>
<feature type="compositionally biased region" description="Low complexity" evidence="1">
    <location>
        <begin position="1067"/>
        <end position="1089"/>
    </location>
</feature>
<feature type="compositionally biased region" description="Basic and acidic residues" evidence="1">
    <location>
        <begin position="131"/>
        <end position="140"/>
    </location>
</feature>
<reference evidence="2" key="3">
    <citation type="journal article" date="2004" name="Trends Parasitol.">
        <title>The Anopheles gambiae genome: an update.</title>
        <authorList>
            <person name="Mongin E."/>
            <person name="Louis C."/>
            <person name="Holt R.A."/>
            <person name="Birney E."/>
            <person name="Collins F.H."/>
        </authorList>
    </citation>
    <scope>NUCLEOTIDE SEQUENCE</scope>
    <source>
        <strain evidence="2">PEST</strain>
    </source>
</reference>
<feature type="region of interest" description="Disordered" evidence="1">
    <location>
        <begin position="395"/>
        <end position="510"/>
    </location>
</feature>
<organism evidence="2">
    <name type="scientific">Anopheles gambiae</name>
    <name type="common">African malaria mosquito</name>
    <dbReference type="NCBI Taxonomy" id="7165"/>
    <lineage>
        <taxon>Eukaryota</taxon>
        <taxon>Metazoa</taxon>
        <taxon>Ecdysozoa</taxon>
        <taxon>Arthropoda</taxon>
        <taxon>Hexapoda</taxon>
        <taxon>Insecta</taxon>
        <taxon>Pterygota</taxon>
        <taxon>Neoptera</taxon>
        <taxon>Endopterygota</taxon>
        <taxon>Diptera</taxon>
        <taxon>Nematocera</taxon>
        <taxon>Culicoidea</taxon>
        <taxon>Culicidae</taxon>
        <taxon>Anophelinae</taxon>
        <taxon>Anopheles</taxon>
    </lineage>
</organism>
<feature type="compositionally biased region" description="Polar residues" evidence="1">
    <location>
        <begin position="962"/>
        <end position="982"/>
    </location>
</feature>
<gene>
    <name evidence="2" type="ORF">AgaP_AGAP004344</name>
</gene>
<feature type="compositionally biased region" description="Polar residues" evidence="1">
    <location>
        <begin position="1035"/>
        <end position="1053"/>
    </location>
</feature>
<feature type="region of interest" description="Disordered" evidence="1">
    <location>
        <begin position="57"/>
        <end position="247"/>
    </location>
</feature>
<feature type="compositionally biased region" description="Low complexity" evidence="1">
    <location>
        <begin position="911"/>
        <end position="929"/>
    </location>
</feature>
<feature type="region of interest" description="Disordered" evidence="1">
    <location>
        <begin position="1"/>
        <end position="21"/>
    </location>
</feature>
<dbReference type="VEuPathDB" id="VectorBase:AGAMI1_002821"/>
<reference evidence="2" key="1">
    <citation type="journal article" date="2002" name="Science">
        <title>The genome sequence of the malaria mosquito Anopheles gambiae.</title>
        <authorList>
            <person name="Holt R.A."/>
            <person name="Subramanian G.M."/>
            <person name="Halpern A."/>
            <person name="Sutton G.G."/>
            <person name="Charlab R."/>
            <person name="Nusskern D.R."/>
            <person name="Wincker P."/>
            <person name="Clark A.G."/>
            <person name="Ribeiro J.M."/>
            <person name="Wides R."/>
            <person name="Salzberg S.L."/>
            <person name="Loftus B."/>
            <person name="Yandell M."/>
            <person name="Majoros W.H."/>
            <person name="Rusch D.B."/>
            <person name="Lai Z."/>
            <person name="Kraft C.L."/>
            <person name="Abril J.F."/>
            <person name="Anthouard V."/>
            <person name="Arensburger P."/>
            <person name="Atkinson P.W."/>
            <person name="Baden H."/>
            <person name="de Berardinis V."/>
            <person name="Baldwin D."/>
            <person name="Benes V."/>
            <person name="Biedler J."/>
            <person name="Blass C."/>
            <person name="Bolanos R."/>
            <person name="Boscus D."/>
            <person name="Barnstead M."/>
            <person name="Cai S."/>
            <person name="Center A."/>
            <person name="Chaturverdi K."/>
            <person name="Christophides G.K."/>
            <person name="Chrystal M.A."/>
            <person name="Clamp M."/>
            <person name="Cravchik A."/>
            <person name="Curwen V."/>
            <person name="Dana A."/>
            <person name="Delcher A."/>
            <person name="Dew I."/>
            <person name="Evans C.A."/>
            <person name="Flanigan M."/>
            <person name="Grundschober-Freimoser A."/>
            <person name="Friedli L."/>
            <person name="Gu Z."/>
            <person name="Guan P."/>
            <person name="Guigo R."/>
            <person name="Hillenmeyer M.E."/>
            <person name="Hladun S.L."/>
            <person name="Hogan J.R."/>
            <person name="Hong Y.S."/>
            <person name="Hoover J."/>
            <person name="Jaillon O."/>
            <person name="Ke Z."/>
            <person name="Kodira C."/>
            <person name="Kokoza E."/>
            <person name="Koutsos A."/>
            <person name="Letunic I."/>
            <person name="Levitsky A."/>
            <person name="Liang Y."/>
            <person name="Lin J.J."/>
            <person name="Lobo N.F."/>
            <person name="Lopez J.R."/>
            <person name="Malek J.A."/>
            <person name="McIntosh T.C."/>
            <person name="Meister S."/>
            <person name="Miller J."/>
            <person name="Mobarry C."/>
            <person name="Mongin E."/>
            <person name="Murphy S.D."/>
            <person name="O'Brochta D.A."/>
            <person name="Pfannkoch C."/>
            <person name="Qi R."/>
            <person name="Regier M.A."/>
            <person name="Remington K."/>
            <person name="Shao H."/>
            <person name="Sharakhova M.V."/>
            <person name="Sitter C.D."/>
            <person name="Shetty J."/>
            <person name="Smith T.J."/>
            <person name="Strong R."/>
            <person name="Sun J."/>
            <person name="Thomasova D."/>
            <person name="Ton L.Q."/>
            <person name="Topalis P."/>
            <person name="Tu Z."/>
            <person name="Unger M.F."/>
            <person name="Walenz B."/>
            <person name="Wang A."/>
            <person name="Wang J."/>
            <person name="Wang M."/>
            <person name="Wang X."/>
            <person name="Woodford K.J."/>
            <person name="Wortman J.R."/>
            <person name="Wu M."/>
            <person name="Yao A."/>
            <person name="Zdobnov E.M."/>
            <person name="Zhang H."/>
            <person name="Zhao Q."/>
            <person name="Zhao S."/>
            <person name="Zhu S.C."/>
            <person name="Zhimulev I."/>
            <person name="Coluzzi M."/>
            <person name="della Torre A."/>
            <person name="Roth C.W."/>
            <person name="Louis C."/>
            <person name="Kalush F."/>
            <person name="Mural R.J."/>
            <person name="Myers E.W."/>
            <person name="Adams M.D."/>
            <person name="Smith H.O."/>
            <person name="Broder S."/>
            <person name="Gardner M.J."/>
            <person name="Fraser C.M."/>
            <person name="Birney E."/>
            <person name="Bork P."/>
            <person name="Brey P.T."/>
            <person name="Venter J.C."/>
            <person name="Weissenbach J."/>
            <person name="Kafatos F.C."/>
            <person name="Collins F.H."/>
            <person name="Hoffman S.L."/>
        </authorList>
    </citation>
    <scope>NUCLEOTIDE SEQUENCE [LARGE SCALE GENOMIC DNA]</scope>
    <source>
        <strain evidence="2">PEST</strain>
    </source>
</reference>
<dbReference type="PaxDb" id="7165-AGAP004344-PA"/>
<reference evidence="2" key="5">
    <citation type="submission" date="2011-05" db="EMBL/GenBank/DDBJ databases">
        <authorList>
            <consortium name="VectorBase"/>
        </authorList>
    </citation>
    <scope>NUCLEOTIDE SEQUENCE</scope>
    <source>
        <strain evidence="2">PEST</strain>
    </source>
</reference>
<feature type="compositionally biased region" description="Polar residues" evidence="1">
    <location>
        <begin position="405"/>
        <end position="415"/>
    </location>
</feature>
<dbReference type="eggNOG" id="ENOG502S24X">
    <property type="taxonomic scope" value="Eukaryota"/>
</dbReference>
<dbReference type="InParanoid" id="Q7QA99"/>
<evidence type="ECO:0000313" key="2">
    <source>
        <dbReference type="EMBL" id="EAA09106.5"/>
    </source>
</evidence>
<feature type="compositionally biased region" description="Low complexity" evidence="1">
    <location>
        <begin position="940"/>
        <end position="954"/>
    </location>
</feature>
<proteinExistence type="predicted"/>
<feature type="region of interest" description="Disordered" evidence="1">
    <location>
        <begin position="326"/>
        <end position="355"/>
    </location>
</feature>
<feature type="compositionally biased region" description="Low complexity" evidence="1">
    <location>
        <begin position="152"/>
        <end position="174"/>
    </location>
</feature>
<feature type="compositionally biased region" description="Low complexity" evidence="1">
    <location>
        <begin position="614"/>
        <end position="663"/>
    </location>
</feature>
<feature type="compositionally biased region" description="Polar residues" evidence="1">
    <location>
        <begin position="930"/>
        <end position="939"/>
    </location>
</feature>
<feature type="compositionally biased region" description="Low complexity" evidence="1">
    <location>
        <begin position="327"/>
        <end position="342"/>
    </location>
</feature>
<feature type="compositionally biased region" description="Basic residues" evidence="1">
    <location>
        <begin position="859"/>
        <end position="870"/>
    </location>
</feature>
<accession>Q7QA99</accession>
<dbReference type="OMA" id="MHHYQAG"/>
<evidence type="ECO:0000256" key="1">
    <source>
        <dbReference type="SAM" id="MobiDB-lite"/>
    </source>
</evidence>
<feature type="compositionally biased region" description="Low complexity" evidence="1">
    <location>
        <begin position="765"/>
        <end position="774"/>
    </location>
</feature>
<feature type="compositionally biased region" description="Basic and acidic residues" evidence="1">
    <location>
        <begin position="417"/>
        <end position="428"/>
    </location>
</feature>
<reference evidence="2" key="2">
    <citation type="submission" date="2002-03" db="EMBL/GenBank/DDBJ databases">
        <authorList>
            <consortium name="The Anopheles Genome Sequencing Consortium"/>
        </authorList>
    </citation>
    <scope>NUCLEOTIDE SEQUENCE</scope>
    <source>
        <strain evidence="2">PEST</strain>
    </source>
</reference>
<feature type="compositionally biased region" description="Polar residues" evidence="1">
    <location>
        <begin position="191"/>
        <end position="207"/>
    </location>
</feature>
<dbReference type="EMBL" id="AAAB01008898">
    <property type="protein sequence ID" value="EAA09106.5"/>
    <property type="molecule type" value="Genomic_DNA"/>
</dbReference>
<dbReference type="HOGENOM" id="CLU_254562_0_0_1"/>
<sequence length="1397" mass="144547">MYVINPSPASQDLQPTASSYVAARHSESIELGQQQQHKEILSQILTKCNADMSDQVANFSCPDEKTPPRSAAVPVKEEAKSPASSSPAATPAPSSSPCSEVGSGHGAKPTPAVAGSSPKEATSTPAAGEGKTGRRTDGEIRSPLPTLKRNPSLDGSPLSSASSSNAASLSPSSLDGPAKSTPPKSEPMAETVQSLAVASPVSSNFSSVVHPKERALKSIAAAAASNERNNATNGGSSTPAKPASKAVGAVNAGGRAVLNGTGSSSATGTGTTAHGGRLQFFKDGKFILELARAREGEKTSWISVPRKTYWPPTVSSTSANFHKHESSTSLSFSDDNSSIQSSPWQRDHCWKQANPRPNISKELSLYYFRPLKARGHLTHDRRSWCRRKRRRPYDSHLPLEIKSKPQAQKTTTVENGNAKKDDSDHKEAQSATGQEDGETTENLRDKCNGTTPMDTSEETTAAGENNVKKRKGTKQDGPMVEDDDHKQSNGHHPPANGGTHCRPSRCKRPEGKDLASIIKTLVEHQQTKSINAPGASAGAGTAIGPFRLGTIAERGNSTSSTSFRSSVFASSAASQHVSPRKRILRELEKVSLDDAGSSGTSSTKRSRPKAGSAAGTPVIVTATTATPLTTLTTNGTGSPLNGGASSGSNSSSNSSSSNSKTNGHLNGSGSIANGTTGAGGKQPINGAGSGISPVTNPAPPVPAPVSRPFSSYSITSLLGHNTSSSGETSSSANFSPSDAMQRKTDVSVASVTSTASHHLYHHPQHPLSPHHQYQGSLYLGKEPLAVGSKSPIMAESINHAHYQGQLGSTRYGYGAKKRSPSYGGGSGTAASPGATSGGSSVDPCANTIRSPDLSPSPEHHHHQQPQHQHQHQQQQQSHTSAQHSHHGLHHTPGSASSGGFSRYRQHPYGGSPSSYSSAPSSSRFSPSPSTNDSATTPPYSGSGAATGGARSAISYRPGYQLGGSSSQGHSPPTSNGSPQHYSRASPLNFGRGTQLSPPPPLGSQHHNRTAGTSSSPRASPSSGGGGVTTSHASTPTSAMASLTTGTSPGSTIRTVPKKTAALRQPFSGGHSPSSSSPSRERSNSNASSSSHKKDLHPEGSDSVDGASLNHYGTTPSSPAGVIRPNTVIASPTAHHPVPNAFYPLYQAAQLGAPSSSSLMNAAAVAAATSSVPFHPATLTYYQQMYTAATMAAYRTPLWMHYPGLPGVAPHGPPHMIQPHHQAPPPSSVAPNISSADRRLIDRSPPTPPPPPPQPTSGSSITDPAESQRLQHSILATPSSTAALNYSVTALSSSSRDIINGGSAFTSPSGSSWPTDAVGYQHHPDHSARSTAAVSGIASATAKDETSNGECNEGLRSSCKIKKLLTSLHTSLSIPKSNASVEFCGVLFLIVCSFYSVC</sequence>
<feature type="compositionally biased region" description="Polar residues" evidence="1">
    <location>
        <begin position="448"/>
        <end position="463"/>
    </location>
</feature>
<feature type="compositionally biased region" description="Low complexity" evidence="1">
    <location>
        <begin position="746"/>
        <end position="757"/>
    </location>
</feature>
<feature type="region of interest" description="Disordered" evidence="1">
    <location>
        <begin position="818"/>
        <end position="1123"/>
    </location>
</feature>
<feature type="compositionally biased region" description="Polar residues" evidence="1">
    <location>
        <begin position="664"/>
        <end position="675"/>
    </location>
</feature>
<comment type="caution">
    <text evidence="2">The sequence shown here is derived from an EMBL/GenBank/DDBJ whole genome shotgun (WGS) entry which is preliminary data.</text>
</comment>
<feature type="compositionally biased region" description="Low complexity" evidence="1">
    <location>
        <begin position="871"/>
        <end position="882"/>
    </location>
</feature>
<dbReference type="PhylomeDB" id="Q7QA99"/>
<name>Q7QA99_ANOGA</name>
<feature type="compositionally biased region" description="Low complexity" evidence="1">
    <location>
        <begin position="828"/>
        <end position="840"/>
    </location>
</feature>
<feature type="region of interest" description="Disordered" evidence="1">
    <location>
        <begin position="588"/>
        <end position="703"/>
    </location>
</feature>
<protein>
    <submittedName>
        <fullName evidence="2">AGAP004344-PA</fullName>
    </submittedName>
</protein>
<feature type="compositionally biased region" description="Polar residues" evidence="1">
    <location>
        <begin position="7"/>
        <end position="19"/>
    </location>
</feature>
<dbReference type="STRING" id="7165.Q7QA99"/>
<feature type="compositionally biased region" description="Low complexity" evidence="1">
    <location>
        <begin position="81"/>
        <end position="99"/>
    </location>
</feature>
<feature type="compositionally biased region" description="Pro residues" evidence="1">
    <location>
        <begin position="1244"/>
        <end position="1254"/>
    </location>
</feature>
<feature type="compositionally biased region" description="Low complexity" evidence="1">
    <location>
        <begin position="1009"/>
        <end position="1021"/>
    </location>
</feature>
<feature type="compositionally biased region" description="Low complexity" evidence="1">
    <location>
        <begin position="723"/>
        <end position="735"/>
    </location>
</feature>
<feature type="region of interest" description="Disordered" evidence="1">
    <location>
        <begin position="720"/>
        <end position="774"/>
    </location>
</feature>
<dbReference type="VEuPathDB" id="VectorBase:AGAP004344"/>
<feature type="region of interest" description="Disordered" evidence="1">
    <location>
        <begin position="1210"/>
        <end position="1265"/>
    </location>
</feature>
<reference evidence="2" key="4">
    <citation type="journal article" date="2007" name="Genome Biol.">
        <title>Update of the Anopheles gambiae PEST genome assembly.</title>
        <authorList>
            <person name="Sharakhova M.V."/>
            <person name="Hammond M.P."/>
            <person name="Lobo N.F."/>
            <person name="Krzywinski J."/>
            <person name="Unger M.F."/>
            <person name="Hillenmeyer M.E."/>
            <person name="Bruggner R.V."/>
            <person name="Birney E."/>
            <person name="Collins F.H."/>
        </authorList>
    </citation>
    <scope>NUCLEOTIDE SEQUENCE</scope>
    <source>
        <strain evidence="2">PEST</strain>
    </source>
</reference>